<name>A0ABN2EWQ5_9ACTN</name>
<feature type="domain" description="DUF4097" evidence="1">
    <location>
        <begin position="52"/>
        <end position="217"/>
    </location>
</feature>
<protein>
    <submittedName>
        <fullName evidence="2">DUF4097 family beta strand repeat-containing protein</fullName>
    </submittedName>
</protein>
<dbReference type="InterPro" id="IPR025164">
    <property type="entry name" value="Toastrack_DUF4097"/>
</dbReference>
<comment type="caution">
    <text evidence="2">The sequence shown here is derived from an EMBL/GenBank/DDBJ whole genome shotgun (WGS) entry which is preliminary data.</text>
</comment>
<evidence type="ECO:0000313" key="3">
    <source>
        <dbReference type="Proteomes" id="UP001500190"/>
    </source>
</evidence>
<dbReference type="Proteomes" id="UP001500190">
    <property type="component" value="Unassembled WGS sequence"/>
</dbReference>
<organism evidence="2 3">
    <name type="scientific">Kribbella karoonensis</name>
    <dbReference type="NCBI Taxonomy" id="324851"/>
    <lineage>
        <taxon>Bacteria</taxon>
        <taxon>Bacillati</taxon>
        <taxon>Actinomycetota</taxon>
        <taxon>Actinomycetes</taxon>
        <taxon>Propionibacteriales</taxon>
        <taxon>Kribbellaceae</taxon>
        <taxon>Kribbella</taxon>
    </lineage>
</organism>
<evidence type="ECO:0000313" key="2">
    <source>
        <dbReference type="EMBL" id="GAA1617242.1"/>
    </source>
</evidence>
<accession>A0ABN2EWQ5</accession>
<dbReference type="Pfam" id="PF13349">
    <property type="entry name" value="DUF4097"/>
    <property type="match status" value="1"/>
</dbReference>
<proteinExistence type="predicted"/>
<gene>
    <name evidence="2" type="ORF">GCM10009742_81300</name>
</gene>
<sequence length="220" mass="22345">MSTFNTPEAISAVLNIPAGRISFAASERTDSTVQVQPLDPSKGRDVKAAEATQVEYADGVLRITVVTKNQYFGPSGSVAVQVELPAGSQVEVKAASTELETSGPLGAVVVESSHGSIKLADVASARVATVAGDVAIGHLNGPAEVRTSKGDIRIAEAEQGALELRTDVGEIEVGAAAGVSAALDAGTTTGRINNSLKNSEAAQLTIRATTTVGDIVAHSL</sequence>
<keyword evidence="3" id="KW-1185">Reference proteome</keyword>
<dbReference type="RefSeq" id="WP_344202277.1">
    <property type="nucleotide sequence ID" value="NZ_BAAAND010000016.1"/>
</dbReference>
<reference evidence="2 3" key="1">
    <citation type="journal article" date="2019" name="Int. J. Syst. Evol. Microbiol.">
        <title>The Global Catalogue of Microorganisms (GCM) 10K type strain sequencing project: providing services to taxonomists for standard genome sequencing and annotation.</title>
        <authorList>
            <consortium name="The Broad Institute Genomics Platform"/>
            <consortium name="The Broad Institute Genome Sequencing Center for Infectious Disease"/>
            <person name="Wu L."/>
            <person name="Ma J."/>
        </authorList>
    </citation>
    <scope>NUCLEOTIDE SEQUENCE [LARGE SCALE GENOMIC DNA]</scope>
    <source>
        <strain evidence="2 3">JCM 14304</strain>
    </source>
</reference>
<evidence type="ECO:0000259" key="1">
    <source>
        <dbReference type="Pfam" id="PF13349"/>
    </source>
</evidence>
<dbReference type="EMBL" id="BAAAND010000016">
    <property type="protein sequence ID" value="GAA1617242.1"/>
    <property type="molecule type" value="Genomic_DNA"/>
</dbReference>